<feature type="transmembrane region" description="Helical" evidence="11">
    <location>
        <begin position="369"/>
        <end position="389"/>
    </location>
</feature>
<dbReference type="NCBIfam" id="TIGR00932">
    <property type="entry name" value="2a37"/>
    <property type="match status" value="1"/>
</dbReference>
<dbReference type="SUPFAM" id="SSF51735">
    <property type="entry name" value="NAD(P)-binding Rossmann-fold domains"/>
    <property type="match status" value="1"/>
</dbReference>
<dbReference type="Pfam" id="PF02254">
    <property type="entry name" value="TrkA_N"/>
    <property type="match status" value="1"/>
</dbReference>
<keyword evidence="3" id="KW-0813">Transport</keyword>
<dbReference type="Gene3D" id="3.40.50.720">
    <property type="entry name" value="NAD(P)-binding Rossmann-like Domain"/>
    <property type="match status" value="1"/>
</dbReference>
<feature type="transmembrane region" description="Helical" evidence="11">
    <location>
        <begin position="6"/>
        <end position="24"/>
    </location>
</feature>
<feature type="transmembrane region" description="Helical" evidence="11">
    <location>
        <begin position="56"/>
        <end position="75"/>
    </location>
</feature>
<evidence type="ECO:0000256" key="1">
    <source>
        <dbReference type="ARBA" id="ARBA00004127"/>
    </source>
</evidence>
<proteinExistence type="inferred from homology"/>
<keyword evidence="14" id="KW-1185">Reference proteome</keyword>
<dbReference type="Proteomes" id="UP000187941">
    <property type="component" value="Chromosome"/>
</dbReference>
<feature type="transmembrane region" description="Helical" evidence="11">
    <location>
        <begin position="116"/>
        <end position="136"/>
    </location>
</feature>
<evidence type="ECO:0000256" key="4">
    <source>
        <dbReference type="ARBA" id="ARBA00022449"/>
    </source>
</evidence>
<feature type="transmembrane region" description="Helical" evidence="11">
    <location>
        <begin position="226"/>
        <end position="245"/>
    </location>
</feature>
<dbReference type="PANTHER" id="PTHR46157:SF4">
    <property type="entry name" value="K(+) EFFLUX ANTIPORTER 3, CHLOROPLASTIC"/>
    <property type="match status" value="1"/>
</dbReference>
<evidence type="ECO:0000259" key="12">
    <source>
        <dbReference type="PROSITE" id="PS51201"/>
    </source>
</evidence>
<dbReference type="InterPro" id="IPR038770">
    <property type="entry name" value="Na+/solute_symporter_sf"/>
</dbReference>
<evidence type="ECO:0000256" key="11">
    <source>
        <dbReference type="SAM" id="Phobius"/>
    </source>
</evidence>
<dbReference type="GO" id="GO:0006813">
    <property type="term" value="P:potassium ion transport"/>
    <property type="evidence" value="ECO:0007669"/>
    <property type="project" value="UniProtKB-KW"/>
</dbReference>
<evidence type="ECO:0000313" key="13">
    <source>
        <dbReference type="EMBL" id="AQG78425.1"/>
    </source>
</evidence>
<sequence>MTESILLQAIIYLAAGVIFVPLAKRLGLGSVLGYLLAGLVIGPAGLGLVGEEGGDIMHIAEFGVVIMLFLVGLELEPDLLWKMRTAILGLGGLQVVLTTLAVAGLAFLLGVPIQPAFAIGMILAMSSTAIVLQTLNEKDLMPSVAGQSTFAVLLFQDIAVIPILAILPLLATYPLPGDAAGAHEHSLLEGLPAWARMLAVLGAVAFVVVLGRYGMRPVFRVIARTGLREVFIASALLLVGGVAYLMELVGLSPALGAFVAGVVLANSEYKHELESDIDPFRGLLLGLFFIAVGASVNVGLIVSQPGLVAGLVLGSMALKALILAGLGKRFKLSTDQNLIFALALSQVGEFAFVLLSFCTQNGILEASMAGLLTAVVALSMALTPLVFLINERLLLPRIGTRSHPDRDTDTIEEKNPVLVVGFGRFGNIVGRFLRASGVGTTVLDFDSDRVDILRRIGLKVYYGDASRYDLLASAGAADAKLIIIALDTPEKSLALVETVRRHFPQLKILVRAYDRDDAYEFMDAGIEHVYRETLDSSLRMGVDAMRLLGTRAYHAERSARLFRRHDEAALAELAAVRTDRKQYFSTARRRIRELEQLISSDETDRWLREVEEGWDAETLRNEMNQMATSPTPPPPTP</sequence>
<accession>A0A1P9WSR3</accession>
<comment type="similarity">
    <text evidence="2">Belongs to the monovalent cation:proton antiporter 2 (CPA2) transporter (TC 2.A.37) family.</text>
</comment>
<evidence type="ECO:0000256" key="5">
    <source>
        <dbReference type="ARBA" id="ARBA00022538"/>
    </source>
</evidence>
<evidence type="ECO:0000256" key="6">
    <source>
        <dbReference type="ARBA" id="ARBA00022692"/>
    </source>
</evidence>
<evidence type="ECO:0000256" key="9">
    <source>
        <dbReference type="ARBA" id="ARBA00023065"/>
    </source>
</evidence>
<dbReference type="GO" id="GO:0015297">
    <property type="term" value="F:antiporter activity"/>
    <property type="evidence" value="ECO:0007669"/>
    <property type="project" value="UniProtKB-KW"/>
</dbReference>
<keyword evidence="8 11" id="KW-1133">Transmembrane helix</keyword>
<dbReference type="AlphaFoldDB" id="A0A1P9WSR3"/>
<reference evidence="13 14" key="1">
    <citation type="submission" date="2016-01" db="EMBL/GenBank/DDBJ databases">
        <authorList>
            <person name="Oliw E.H."/>
        </authorList>
    </citation>
    <scope>NUCLEOTIDE SEQUENCE [LARGE SCALE GENOMIC DNA]</scope>
    <source>
        <strain evidence="13 14">DY10</strain>
    </source>
</reference>
<organism evidence="13 14">
    <name type="scientific">Spirosoma montaniterrae</name>
    <dbReference type="NCBI Taxonomy" id="1178516"/>
    <lineage>
        <taxon>Bacteria</taxon>
        <taxon>Pseudomonadati</taxon>
        <taxon>Bacteroidota</taxon>
        <taxon>Cytophagia</taxon>
        <taxon>Cytophagales</taxon>
        <taxon>Cytophagaceae</taxon>
        <taxon>Spirosoma</taxon>
    </lineage>
</organism>
<dbReference type="GO" id="GO:0005886">
    <property type="term" value="C:plasma membrane"/>
    <property type="evidence" value="ECO:0007669"/>
    <property type="project" value="TreeGrafter"/>
</dbReference>
<feature type="transmembrane region" description="Helical" evidence="11">
    <location>
        <begin position="281"/>
        <end position="301"/>
    </location>
</feature>
<dbReference type="GO" id="GO:0008324">
    <property type="term" value="F:monoatomic cation transmembrane transporter activity"/>
    <property type="evidence" value="ECO:0007669"/>
    <property type="project" value="InterPro"/>
</dbReference>
<keyword evidence="4" id="KW-0050">Antiport</keyword>
<dbReference type="InterPro" id="IPR004771">
    <property type="entry name" value="K/H_exchanger"/>
</dbReference>
<dbReference type="GO" id="GO:1902600">
    <property type="term" value="P:proton transmembrane transport"/>
    <property type="evidence" value="ECO:0007669"/>
    <property type="project" value="InterPro"/>
</dbReference>
<dbReference type="RefSeq" id="WP_077129866.1">
    <property type="nucleotide sequence ID" value="NZ_CP014263.1"/>
</dbReference>
<protein>
    <submittedName>
        <fullName evidence="13">Potassium transporter</fullName>
    </submittedName>
</protein>
<evidence type="ECO:0000256" key="7">
    <source>
        <dbReference type="ARBA" id="ARBA00022958"/>
    </source>
</evidence>
<dbReference type="EMBL" id="CP014263">
    <property type="protein sequence ID" value="AQG78425.1"/>
    <property type="molecule type" value="Genomic_DNA"/>
</dbReference>
<dbReference type="KEGG" id="smon:AWR27_03175"/>
<dbReference type="FunFam" id="3.40.50.720:FF:000036">
    <property type="entry name" value="Glutathione-regulated potassium-efflux system protein KefB"/>
    <property type="match status" value="1"/>
</dbReference>
<dbReference type="InterPro" id="IPR006153">
    <property type="entry name" value="Cation/H_exchanger_TM"/>
</dbReference>
<keyword evidence="10 11" id="KW-0472">Membrane</keyword>
<evidence type="ECO:0000256" key="8">
    <source>
        <dbReference type="ARBA" id="ARBA00022989"/>
    </source>
</evidence>
<dbReference type="PROSITE" id="PS51201">
    <property type="entry name" value="RCK_N"/>
    <property type="match status" value="1"/>
</dbReference>
<evidence type="ECO:0000256" key="2">
    <source>
        <dbReference type="ARBA" id="ARBA00005551"/>
    </source>
</evidence>
<dbReference type="GO" id="GO:0012505">
    <property type="term" value="C:endomembrane system"/>
    <property type="evidence" value="ECO:0007669"/>
    <property type="project" value="UniProtKB-SubCell"/>
</dbReference>
<keyword evidence="5" id="KW-0633">Potassium transport</keyword>
<gene>
    <name evidence="13" type="ORF">AWR27_03175</name>
</gene>
<dbReference type="STRING" id="1178516.AWR27_03175"/>
<dbReference type="PANTHER" id="PTHR46157">
    <property type="entry name" value="K(+) EFFLUX ANTIPORTER 3, CHLOROPLASTIC"/>
    <property type="match status" value="1"/>
</dbReference>
<evidence type="ECO:0000256" key="10">
    <source>
        <dbReference type="ARBA" id="ARBA00023136"/>
    </source>
</evidence>
<dbReference type="Pfam" id="PF00999">
    <property type="entry name" value="Na_H_Exchanger"/>
    <property type="match status" value="1"/>
</dbReference>
<dbReference type="OrthoDB" id="9781411at2"/>
<feature type="transmembrane region" description="Helical" evidence="11">
    <location>
        <begin position="307"/>
        <end position="326"/>
    </location>
</feature>
<dbReference type="InterPro" id="IPR003148">
    <property type="entry name" value="RCK_N"/>
</dbReference>
<keyword evidence="6 11" id="KW-0812">Transmembrane</keyword>
<dbReference type="InterPro" id="IPR036291">
    <property type="entry name" value="NAD(P)-bd_dom_sf"/>
</dbReference>
<feature type="transmembrane region" description="Helical" evidence="11">
    <location>
        <begin position="338"/>
        <end position="357"/>
    </location>
</feature>
<evidence type="ECO:0000256" key="3">
    <source>
        <dbReference type="ARBA" id="ARBA00022448"/>
    </source>
</evidence>
<feature type="transmembrane region" description="Helical" evidence="11">
    <location>
        <begin position="87"/>
        <end position="110"/>
    </location>
</feature>
<dbReference type="Gene3D" id="1.20.1530.20">
    <property type="match status" value="1"/>
</dbReference>
<keyword evidence="9" id="KW-0406">Ion transport</keyword>
<feature type="transmembrane region" description="Helical" evidence="11">
    <location>
        <begin position="148"/>
        <end position="173"/>
    </location>
</feature>
<comment type="subcellular location">
    <subcellularLocation>
        <location evidence="1">Endomembrane system</location>
        <topology evidence="1">Multi-pass membrane protein</topology>
    </subcellularLocation>
</comment>
<keyword evidence="7" id="KW-0630">Potassium</keyword>
<name>A0A1P9WSR3_9BACT</name>
<feature type="transmembrane region" description="Helical" evidence="11">
    <location>
        <begin position="193"/>
        <end position="214"/>
    </location>
</feature>
<evidence type="ECO:0000313" key="14">
    <source>
        <dbReference type="Proteomes" id="UP000187941"/>
    </source>
</evidence>
<feature type="transmembrane region" description="Helical" evidence="11">
    <location>
        <begin position="31"/>
        <end position="50"/>
    </location>
</feature>
<feature type="domain" description="RCK N-terminal" evidence="12">
    <location>
        <begin position="414"/>
        <end position="530"/>
    </location>
</feature>